<dbReference type="RefSeq" id="WP_379315855.1">
    <property type="nucleotide sequence ID" value="NZ_JBHTLM010000001.1"/>
</dbReference>
<dbReference type="PANTHER" id="PTHR36121:SF1">
    <property type="entry name" value="PROTEIN SXY"/>
    <property type="match status" value="1"/>
</dbReference>
<dbReference type="Gene3D" id="1.10.150.20">
    <property type="entry name" value="5' to 3' exonuclease, C-terminal subdomain"/>
    <property type="match status" value="1"/>
</dbReference>
<sequence length="86" mass="9855">MTRQLMLHDLPNISKVIKSRLLKAGINTPSQLLAIGSQEAFLRLKLQDPSCCVNMLYALEGAIEGIRWHHLSDEKKRELKAFYKSF</sequence>
<dbReference type="InterPro" id="IPR047525">
    <property type="entry name" value="TfoX-like"/>
</dbReference>
<keyword evidence="3" id="KW-1185">Reference proteome</keyword>
<proteinExistence type="predicted"/>
<dbReference type="InterPro" id="IPR007077">
    <property type="entry name" value="TfoX_C"/>
</dbReference>
<feature type="domain" description="TfoX C-terminal" evidence="1">
    <location>
        <begin position="7"/>
        <end position="82"/>
    </location>
</feature>
<protein>
    <submittedName>
        <fullName evidence="2">TfoX/Sxy family protein</fullName>
    </submittedName>
</protein>
<reference evidence="3" key="1">
    <citation type="journal article" date="2019" name="Int. J. Syst. Evol. Microbiol.">
        <title>The Global Catalogue of Microorganisms (GCM) 10K type strain sequencing project: providing services to taxonomists for standard genome sequencing and annotation.</title>
        <authorList>
            <consortium name="The Broad Institute Genomics Platform"/>
            <consortium name="The Broad Institute Genome Sequencing Center for Infectious Disease"/>
            <person name="Wu L."/>
            <person name="Ma J."/>
        </authorList>
    </citation>
    <scope>NUCLEOTIDE SEQUENCE [LARGE SCALE GENOMIC DNA]</scope>
    <source>
        <strain evidence="3">CCUG 59189</strain>
    </source>
</reference>
<evidence type="ECO:0000313" key="2">
    <source>
        <dbReference type="EMBL" id="MFD1174964.1"/>
    </source>
</evidence>
<organism evidence="2 3">
    <name type="scientific">Paenibacillus puldeungensis</name>
    <dbReference type="NCBI Taxonomy" id="696536"/>
    <lineage>
        <taxon>Bacteria</taxon>
        <taxon>Bacillati</taxon>
        <taxon>Bacillota</taxon>
        <taxon>Bacilli</taxon>
        <taxon>Bacillales</taxon>
        <taxon>Paenibacillaceae</taxon>
        <taxon>Paenibacillus</taxon>
    </lineage>
</organism>
<evidence type="ECO:0000259" key="1">
    <source>
        <dbReference type="Pfam" id="PF04994"/>
    </source>
</evidence>
<dbReference type="Pfam" id="PF04994">
    <property type="entry name" value="TfoX_C"/>
    <property type="match status" value="1"/>
</dbReference>
<evidence type="ECO:0000313" key="3">
    <source>
        <dbReference type="Proteomes" id="UP001597262"/>
    </source>
</evidence>
<gene>
    <name evidence="2" type="ORF">ACFQ3W_01405</name>
</gene>
<dbReference type="EMBL" id="JBHTLM010000001">
    <property type="protein sequence ID" value="MFD1174964.1"/>
    <property type="molecule type" value="Genomic_DNA"/>
</dbReference>
<accession>A0ABW3RR78</accession>
<comment type="caution">
    <text evidence="2">The sequence shown here is derived from an EMBL/GenBank/DDBJ whole genome shotgun (WGS) entry which is preliminary data.</text>
</comment>
<dbReference type="Proteomes" id="UP001597262">
    <property type="component" value="Unassembled WGS sequence"/>
</dbReference>
<name>A0ABW3RR78_9BACL</name>
<dbReference type="PANTHER" id="PTHR36121">
    <property type="entry name" value="PROTEIN SXY"/>
    <property type="match status" value="1"/>
</dbReference>